<dbReference type="Pfam" id="PF00057">
    <property type="entry name" value="Ldl_recept_a"/>
    <property type="match status" value="1"/>
</dbReference>
<feature type="signal peptide" evidence="3">
    <location>
        <begin position="1"/>
        <end position="20"/>
    </location>
</feature>
<dbReference type="EMBL" id="BMAO01024874">
    <property type="protein sequence ID" value="GFQ98314.1"/>
    <property type="molecule type" value="Genomic_DNA"/>
</dbReference>
<proteinExistence type="predicted"/>
<keyword evidence="1 2" id="KW-1015">Disulfide bond</keyword>
<dbReference type="AlphaFoldDB" id="A0A8X6L6I3"/>
<feature type="disulfide bond" evidence="2">
    <location>
        <begin position="43"/>
        <end position="61"/>
    </location>
</feature>
<dbReference type="PROSITE" id="PS01209">
    <property type="entry name" value="LDLRA_1"/>
    <property type="match status" value="1"/>
</dbReference>
<dbReference type="InterPro" id="IPR002172">
    <property type="entry name" value="LDrepeatLR_classA_rpt"/>
</dbReference>
<evidence type="ECO:0000256" key="3">
    <source>
        <dbReference type="SAM" id="SignalP"/>
    </source>
</evidence>
<evidence type="ECO:0000313" key="5">
    <source>
        <dbReference type="Proteomes" id="UP000887116"/>
    </source>
</evidence>
<dbReference type="CDD" id="cd00112">
    <property type="entry name" value="LDLa"/>
    <property type="match status" value="1"/>
</dbReference>
<feature type="disulfide bond" evidence="2">
    <location>
        <begin position="55"/>
        <end position="70"/>
    </location>
</feature>
<dbReference type="Proteomes" id="UP000887116">
    <property type="component" value="Unassembled WGS sequence"/>
</dbReference>
<dbReference type="SUPFAM" id="SSF57424">
    <property type="entry name" value="LDL receptor-like module"/>
    <property type="match status" value="1"/>
</dbReference>
<organism evidence="4 5">
    <name type="scientific">Trichonephila clavata</name>
    <name type="common">Joro spider</name>
    <name type="synonym">Nephila clavata</name>
    <dbReference type="NCBI Taxonomy" id="2740835"/>
    <lineage>
        <taxon>Eukaryota</taxon>
        <taxon>Metazoa</taxon>
        <taxon>Ecdysozoa</taxon>
        <taxon>Arthropoda</taxon>
        <taxon>Chelicerata</taxon>
        <taxon>Arachnida</taxon>
        <taxon>Araneae</taxon>
        <taxon>Araneomorphae</taxon>
        <taxon>Entelegynae</taxon>
        <taxon>Araneoidea</taxon>
        <taxon>Nephilidae</taxon>
        <taxon>Trichonephila</taxon>
    </lineage>
</organism>
<reference evidence="4" key="1">
    <citation type="submission" date="2020-07" db="EMBL/GenBank/DDBJ databases">
        <title>Multicomponent nature underlies the extraordinary mechanical properties of spider dragline silk.</title>
        <authorList>
            <person name="Kono N."/>
            <person name="Nakamura H."/>
            <person name="Mori M."/>
            <person name="Yoshida Y."/>
            <person name="Ohtoshi R."/>
            <person name="Malay A.D."/>
            <person name="Moran D.A.P."/>
            <person name="Tomita M."/>
            <person name="Numata K."/>
            <person name="Arakawa K."/>
        </authorList>
    </citation>
    <scope>NUCLEOTIDE SEQUENCE</scope>
</reference>
<dbReference type="InterPro" id="IPR023415">
    <property type="entry name" value="LDLR_class-A_CS"/>
</dbReference>
<evidence type="ECO:0000256" key="2">
    <source>
        <dbReference type="PROSITE-ProRule" id="PRU00124"/>
    </source>
</evidence>
<feature type="chain" id="PRO_5036449231" evidence="3">
    <location>
        <begin position="21"/>
        <end position="70"/>
    </location>
</feature>
<keyword evidence="5" id="KW-1185">Reference proteome</keyword>
<feature type="disulfide bond" evidence="2">
    <location>
        <begin position="36"/>
        <end position="48"/>
    </location>
</feature>
<keyword evidence="3" id="KW-0732">Signal</keyword>
<dbReference type="PROSITE" id="PS50068">
    <property type="entry name" value="LDLRA_2"/>
    <property type="match status" value="1"/>
</dbReference>
<gene>
    <name evidence="4" type="ORF">TNCT_469741</name>
</gene>
<comment type="caution">
    <text evidence="4">The sequence shown here is derived from an EMBL/GenBank/DDBJ whole genome shotgun (WGS) entry which is preliminary data.</text>
</comment>
<evidence type="ECO:0000313" key="4">
    <source>
        <dbReference type="EMBL" id="GFQ98314.1"/>
    </source>
</evidence>
<protein>
    <submittedName>
        <fullName evidence="4">Uncharacterized protein</fullName>
    </submittedName>
</protein>
<dbReference type="InterPro" id="IPR036055">
    <property type="entry name" value="LDL_receptor-like_sf"/>
</dbReference>
<name>A0A8X6L6I3_TRICU</name>
<evidence type="ECO:0000256" key="1">
    <source>
        <dbReference type="ARBA" id="ARBA00023157"/>
    </source>
</evidence>
<accession>A0A8X6L6I3</accession>
<dbReference type="OrthoDB" id="6417921at2759"/>
<dbReference type="SMART" id="SM00192">
    <property type="entry name" value="LDLa"/>
    <property type="match status" value="1"/>
</dbReference>
<feature type="non-terminal residue" evidence="4">
    <location>
        <position position="1"/>
    </location>
</feature>
<sequence>MENYNRLVFILLLITSTLYAEQSVRQRLFQPNNGPCSFGQFRCFNGNCIHREVFCNGRNDCGDSSDEGYC</sequence>
<dbReference type="Gene3D" id="4.10.400.10">
    <property type="entry name" value="Low-density Lipoprotein Receptor"/>
    <property type="match status" value="1"/>
</dbReference>